<evidence type="ECO:0000313" key="3">
    <source>
        <dbReference type="Proteomes" id="UP000079169"/>
    </source>
</evidence>
<gene>
    <name evidence="4" type="primary">LOC103506533</name>
</gene>
<keyword evidence="1" id="KW-0472">Membrane</keyword>
<evidence type="ECO:0000256" key="2">
    <source>
        <dbReference type="SAM" id="SignalP"/>
    </source>
</evidence>
<dbReference type="InterPro" id="IPR012464">
    <property type="entry name" value="DUF1676"/>
</dbReference>
<sequence length="281" mass="32316">MKMFLLLSILTFSMSAMVHSEAVNNDIISDDNDFRLSSIINCFQEKFTDKCLRVKAIGAAKLWSSSVVATARDNKDLYQEDPREVGNLAQEIGELITYGISRFFHSEETDYPGDHGVDKVLNKTGRPDVSSNEEARGHKKKKIQKEIKKFFLKILFGIFIIKQKIKMLLMMIQTLLMSKFLIVATIYALSGTFKIWYDIKHHKHHHDNKVIYYENAHHQHHYEPDHPEYEDHHGWGGGIWGRSVPATESSDIIASNPIEHYARSLSHDFAFAKQRPAVQKS</sequence>
<keyword evidence="1" id="KW-0812">Transmembrane</keyword>
<reference evidence="4" key="1">
    <citation type="submission" date="2025-08" db="UniProtKB">
        <authorList>
            <consortium name="RefSeq"/>
        </authorList>
    </citation>
    <scope>IDENTIFICATION</scope>
</reference>
<feature type="chain" id="PRO_5010288050" evidence="2">
    <location>
        <begin position="21"/>
        <end position="281"/>
    </location>
</feature>
<dbReference type="GO" id="GO:0016020">
    <property type="term" value="C:membrane"/>
    <property type="evidence" value="ECO:0007669"/>
    <property type="project" value="TreeGrafter"/>
</dbReference>
<keyword evidence="2" id="KW-0732">Signal</keyword>
<dbReference type="PaxDb" id="121845-A0A1S3CWF7"/>
<protein>
    <submittedName>
        <fullName evidence="4">Uncharacterized protein LOC103506533</fullName>
    </submittedName>
</protein>
<dbReference type="AlphaFoldDB" id="A0A1S3CWF7"/>
<dbReference type="Proteomes" id="UP000079169">
    <property type="component" value="Unplaced"/>
</dbReference>
<evidence type="ECO:0000256" key="1">
    <source>
        <dbReference type="SAM" id="Phobius"/>
    </source>
</evidence>
<name>A0A1S3CWF7_DIACI</name>
<feature type="signal peptide" evidence="2">
    <location>
        <begin position="1"/>
        <end position="20"/>
    </location>
</feature>
<dbReference type="KEGG" id="dci:103506533"/>
<feature type="transmembrane region" description="Helical" evidence="1">
    <location>
        <begin position="167"/>
        <end position="190"/>
    </location>
</feature>
<dbReference type="RefSeq" id="XP_008469145.1">
    <property type="nucleotide sequence ID" value="XM_008470923.3"/>
</dbReference>
<organism evidence="3 4">
    <name type="scientific">Diaphorina citri</name>
    <name type="common">Asian citrus psyllid</name>
    <dbReference type="NCBI Taxonomy" id="121845"/>
    <lineage>
        <taxon>Eukaryota</taxon>
        <taxon>Metazoa</taxon>
        <taxon>Ecdysozoa</taxon>
        <taxon>Arthropoda</taxon>
        <taxon>Hexapoda</taxon>
        <taxon>Insecta</taxon>
        <taxon>Pterygota</taxon>
        <taxon>Neoptera</taxon>
        <taxon>Paraneoptera</taxon>
        <taxon>Hemiptera</taxon>
        <taxon>Sternorrhyncha</taxon>
        <taxon>Psylloidea</taxon>
        <taxon>Psyllidae</taxon>
        <taxon>Diaphorininae</taxon>
        <taxon>Diaphorina</taxon>
    </lineage>
</organism>
<keyword evidence="1" id="KW-1133">Transmembrane helix</keyword>
<dbReference type="GeneID" id="103506533"/>
<evidence type="ECO:0000313" key="4">
    <source>
        <dbReference type="RefSeq" id="XP_008469145.1"/>
    </source>
</evidence>
<proteinExistence type="predicted"/>
<accession>A0A1S3CWF7</accession>
<keyword evidence="3" id="KW-1185">Reference proteome</keyword>
<dbReference type="PANTHER" id="PTHR21879">
    <property type="entry name" value="FI03362P-RELATED-RELATED"/>
    <property type="match status" value="1"/>
</dbReference>